<dbReference type="Pfam" id="PF07963">
    <property type="entry name" value="N_methyl"/>
    <property type="match status" value="1"/>
</dbReference>
<sequence>MKNQTQGFTLIELLIVIAIIGILAAVLIPNLLGARKRAYDTSAQACAKSIQTAEATMQIDKQGYFDISKAQDASVVLGAGSLAAAPASVEGLAENCNDANMVIAKTSGTTTTGTAYSFDVNDVRGSKTIVVTPSSLK</sequence>
<keyword evidence="7 9" id="KW-0472">Membrane</keyword>
<protein>
    <submittedName>
        <fullName evidence="10">Type IV pilin protein</fullName>
    </submittedName>
</protein>
<evidence type="ECO:0000256" key="5">
    <source>
        <dbReference type="ARBA" id="ARBA00022764"/>
    </source>
</evidence>
<dbReference type="PANTHER" id="PTHR30093:SF44">
    <property type="entry name" value="TYPE II SECRETION SYSTEM CORE PROTEIN G"/>
    <property type="match status" value="1"/>
</dbReference>
<keyword evidence="11" id="KW-1185">Reference proteome</keyword>
<name>A0ABV9I4A0_9DEIO</name>
<dbReference type="PROSITE" id="PS00409">
    <property type="entry name" value="PROKAR_NTER_METHYL"/>
    <property type="match status" value="1"/>
</dbReference>
<dbReference type="PANTHER" id="PTHR30093">
    <property type="entry name" value="GENERAL SECRETION PATHWAY PROTEIN G"/>
    <property type="match status" value="1"/>
</dbReference>
<reference evidence="11" key="1">
    <citation type="journal article" date="2019" name="Int. J. Syst. Evol. Microbiol.">
        <title>The Global Catalogue of Microorganisms (GCM) 10K type strain sequencing project: providing services to taxonomists for standard genome sequencing and annotation.</title>
        <authorList>
            <consortium name="The Broad Institute Genomics Platform"/>
            <consortium name="The Broad Institute Genome Sequencing Center for Infectious Disease"/>
            <person name="Wu L."/>
            <person name="Ma J."/>
        </authorList>
    </citation>
    <scope>NUCLEOTIDE SEQUENCE [LARGE SCALE GENOMIC DNA]</scope>
    <source>
        <strain evidence="11">CCUG 55995</strain>
    </source>
</reference>
<dbReference type="RefSeq" id="WP_380060205.1">
    <property type="nucleotide sequence ID" value="NZ_JBHSEI010000001.1"/>
</dbReference>
<dbReference type="InterPro" id="IPR012902">
    <property type="entry name" value="N_methyl_site"/>
</dbReference>
<dbReference type="Gene3D" id="3.30.700.10">
    <property type="entry name" value="Glycoprotein, Type 4 Pilin"/>
    <property type="match status" value="1"/>
</dbReference>
<evidence type="ECO:0000256" key="9">
    <source>
        <dbReference type="SAM" id="Phobius"/>
    </source>
</evidence>
<dbReference type="NCBIfam" id="TIGR02532">
    <property type="entry name" value="IV_pilin_GFxxxE"/>
    <property type="match status" value="1"/>
</dbReference>
<evidence type="ECO:0000256" key="1">
    <source>
        <dbReference type="ARBA" id="ARBA00004203"/>
    </source>
</evidence>
<gene>
    <name evidence="10" type="ORF">ACFO0D_02340</name>
</gene>
<dbReference type="InterPro" id="IPR045584">
    <property type="entry name" value="Pilin-like"/>
</dbReference>
<feature type="transmembrane region" description="Helical" evidence="9">
    <location>
        <begin position="6"/>
        <end position="28"/>
    </location>
</feature>
<keyword evidence="4 9" id="KW-0812">Transmembrane</keyword>
<keyword evidence="5" id="KW-0574">Periplasm</keyword>
<proteinExistence type="predicted"/>
<evidence type="ECO:0000256" key="2">
    <source>
        <dbReference type="ARBA" id="ARBA00004418"/>
    </source>
</evidence>
<keyword evidence="6 9" id="KW-1133">Transmembrane helix</keyword>
<dbReference type="EMBL" id="JBHSEI010000001">
    <property type="protein sequence ID" value="MFC4637172.1"/>
    <property type="molecule type" value="Genomic_DNA"/>
</dbReference>
<keyword evidence="3" id="KW-0488">Methylation</keyword>
<comment type="caution">
    <text evidence="10">The sequence shown here is derived from an EMBL/GenBank/DDBJ whole genome shotgun (WGS) entry which is preliminary data.</text>
</comment>
<evidence type="ECO:0000256" key="3">
    <source>
        <dbReference type="ARBA" id="ARBA00022481"/>
    </source>
</evidence>
<evidence type="ECO:0000256" key="8">
    <source>
        <dbReference type="ARBA" id="ARBA00023237"/>
    </source>
</evidence>
<comment type="subcellular location">
    <subcellularLocation>
        <location evidence="1">Cell outer membrane</location>
        <topology evidence="1">Single-pass membrane protein</topology>
    </subcellularLocation>
    <subcellularLocation>
        <location evidence="2">Periplasm</location>
    </subcellularLocation>
</comment>
<keyword evidence="8" id="KW-0998">Cell outer membrane</keyword>
<accession>A0ABV9I4A0</accession>
<organism evidence="10 11">
    <name type="scientific">Deinococcus hohokamensis</name>
    <dbReference type="NCBI Taxonomy" id="309883"/>
    <lineage>
        <taxon>Bacteria</taxon>
        <taxon>Thermotogati</taxon>
        <taxon>Deinococcota</taxon>
        <taxon>Deinococci</taxon>
        <taxon>Deinococcales</taxon>
        <taxon>Deinococcaceae</taxon>
        <taxon>Deinococcus</taxon>
    </lineage>
</organism>
<evidence type="ECO:0000313" key="10">
    <source>
        <dbReference type="EMBL" id="MFC4637172.1"/>
    </source>
</evidence>
<evidence type="ECO:0000256" key="6">
    <source>
        <dbReference type="ARBA" id="ARBA00022989"/>
    </source>
</evidence>
<dbReference type="SUPFAM" id="SSF54523">
    <property type="entry name" value="Pili subunits"/>
    <property type="match status" value="1"/>
</dbReference>
<evidence type="ECO:0000256" key="4">
    <source>
        <dbReference type="ARBA" id="ARBA00022692"/>
    </source>
</evidence>
<dbReference type="Proteomes" id="UP001595952">
    <property type="component" value="Unassembled WGS sequence"/>
</dbReference>
<evidence type="ECO:0000256" key="7">
    <source>
        <dbReference type="ARBA" id="ARBA00023136"/>
    </source>
</evidence>
<evidence type="ECO:0000313" key="11">
    <source>
        <dbReference type="Proteomes" id="UP001595952"/>
    </source>
</evidence>